<dbReference type="AlphaFoldDB" id="V5TKH4"/>
<dbReference type="EMBL" id="CP006884">
    <property type="protein sequence ID" value="AHB65175.1"/>
    <property type="molecule type" value="Genomic_DNA"/>
</dbReference>
<proteinExistence type="predicted"/>
<keyword evidence="1" id="KW-0812">Transmembrane</keyword>
<sequence length="171" mass="17581">MDIKQLIHDDDAVSPVIGVILMVAITVILAAVIASFVLGLGDQAQQATPQASFSWDFDESTGADGYGVVTITHDGGDTINGDELYVRGEGITDADASSPGADISDSDKYDLDADTPNDPTFGNSNTIGATEVSAGTSMNVAVTDAYDLRVVYETAEGDSSATLAQDSGPQA</sequence>
<dbReference type="KEGG" id="hhn:HISP_03830"/>
<dbReference type="InterPro" id="IPR012859">
    <property type="entry name" value="Pilin_N_archaeal"/>
</dbReference>
<dbReference type="Pfam" id="PF07790">
    <property type="entry name" value="Pilin_N"/>
    <property type="match status" value="1"/>
</dbReference>
<reference evidence="3 4" key="1">
    <citation type="journal article" date="2014" name="Genome Announc.">
        <title>Complete Genome Sequence of the Extremely Halophilic Archaeon Haloarcula hispanica Strain N601.</title>
        <authorList>
            <person name="Ding J.Y."/>
            <person name="Chiang P.W."/>
            <person name="Hong M.J."/>
            <person name="Dyall-Smith M."/>
            <person name="Tang S.L."/>
        </authorList>
    </citation>
    <scope>NUCLEOTIDE SEQUENCE [LARGE SCALE GENOMIC DNA]</scope>
    <source>
        <strain evidence="3 4">N601</strain>
    </source>
</reference>
<feature type="domain" description="Archaeal Type IV pilin N-terminal" evidence="2">
    <location>
        <begin position="11"/>
        <end position="87"/>
    </location>
</feature>
<dbReference type="Proteomes" id="UP000018572">
    <property type="component" value="Chromosome 1"/>
</dbReference>
<evidence type="ECO:0000259" key="2">
    <source>
        <dbReference type="Pfam" id="PF07790"/>
    </source>
</evidence>
<feature type="transmembrane region" description="Helical" evidence="1">
    <location>
        <begin position="12"/>
        <end position="40"/>
    </location>
</feature>
<dbReference type="RefSeq" id="WP_023843146.1">
    <property type="nucleotide sequence ID" value="NC_023013.1"/>
</dbReference>
<keyword evidence="1" id="KW-0472">Membrane</keyword>
<accession>V5TKH4</accession>
<evidence type="ECO:0000256" key="1">
    <source>
        <dbReference type="SAM" id="Phobius"/>
    </source>
</evidence>
<keyword evidence="1" id="KW-1133">Transmembrane helix</keyword>
<dbReference type="PANTHER" id="PTHR38138">
    <property type="entry name" value="VNG6441H"/>
    <property type="match status" value="1"/>
</dbReference>
<dbReference type="NCBIfam" id="TIGR02537">
    <property type="entry name" value="arch_flag_Nterm"/>
    <property type="match status" value="1"/>
</dbReference>
<organism evidence="3 4">
    <name type="scientific">Haloarcula hispanica N601</name>
    <dbReference type="NCBI Taxonomy" id="1417673"/>
    <lineage>
        <taxon>Archaea</taxon>
        <taxon>Methanobacteriati</taxon>
        <taxon>Methanobacteriota</taxon>
        <taxon>Stenosarchaea group</taxon>
        <taxon>Halobacteria</taxon>
        <taxon>Halobacteriales</taxon>
        <taxon>Haloarculaceae</taxon>
        <taxon>Haloarcula</taxon>
    </lineage>
</organism>
<dbReference type="HOGENOM" id="CLU_116126_0_0_2"/>
<dbReference type="InterPro" id="IPR013373">
    <property type="entry name" value="Flagellin/pilin_N_arc"/>
</dbReference>
<gene>
    <name evidence="3" type="ORF">HISP_03830</name>
</gene>
<dbReference type="PANTHER" id="PTHR38138:SF1">
    <property type="entry name" value="ARCHAEAL TYPE IV PILIN N-TERMINAL DOMAIN-CONTAINING PROTEIN"/>
    <property type="match status" value="1"/>
</dbReference>
<evidence type="ECO:0000313" key="4">
    <source>
        <dbReference type="Proteomes" id="UP000018572"/>
    </source>
</evidence>
<name>V5TKH4_HALHI</name>
<keyword evidence="4" id="KW-1185">Reference proteome</keyword>
<evidence type="ECO:0000313" key="3">
    <source>
        <dbReference type="EMBL" id="AHB65175.1"/>
    </source>
</evidence>
<protein>
    <recommendedName>
        <fullName evidence="2">Archaeal Type IV pilin N-terminal domain-containing protein</fullName>
    </recommendedName>
</protein>
<dbReference type="GeneID" id="23803665"/>